<evidence type="ECO:0000259" key="2">
    <source>
        <dbReference type="PROSITE" id="PS51750"/>
    </source>
</evidence>
<evidence type="ECO:0000313" key="3">
    <source>
        <dbReference type="EMBL" id="ANS71031.1"/>
    </source>
</evidence>
<dbReference type="InterPro" id="IPR003497">
    <property type="entry name" value="BRO_N_domain"/>
</dbReference>
<dbReference type="PROSITE" id="PS51750">
    <property type="entry name" value="BRO_N"/>
    <property type="match status" value="2"/>
</dbReference>
<organismHost>
    <name type="scientific">Lepidoptera</name>
    <name type="common">moths &amp; butterflies</name>
    <dbReference type="NCBI Taxonomy" id="7088"/>
</organismHost>
<sequence>MALTKVEFVNGPLEVFTVQDDKQENWMAANRFAEALGYAKPNKVVSEKVSAENQKTFEEINPYRFGTGELLLLPRNIKLNSKFINRAGVFELINSSEMPAAKRFKTWNTNDLLPTLCQEGEYSMAVDAPVDIAQGMNYMVVKTQFENHILKIIKVKDDNGQVWMLANPFARVLDYANARNAVSKFVSDNNQICFNNIEAPRNEALASSLHPQSKFINRAGLFELIQGSKMPKAQEFKQWINSDLLPKLCQEGEYSMATDAPANIAQGMNAVHVAINEGREAPWMKDLEEFKVVLAEKDRKIDKLTNALIESNEKNNTLTQALIAVTERTDKLANRIMDLAQDVVTKPNNPQLLHSLAVCSLGGDQYAFLRPQKRNLKRSLDRLSVDNREIVFKSDYVPNAMNVLNKVKESLPKDKFKARHNKITLLEDLTKEDLVEAIDRSLTQRQVAIIAKNASANSKVDYINL</sequence>
<name>A0A1B1MR08_NPVLD</name>
<accession>A0A1B1MR08</accession>
<feature type="coiled-coil region" evidence="1">
    <location>
        <begin position="287"/>
        <end position="321"/>
    </location>
</feature>
<keyword evidence="1" id="KW-0175">Coiled coil</keyword>
<protein>
    <submittedName>
        <fullName evidence="3">Baculovirus repeated ORF o</fullName>
    </submittedName>
</protein>
<dbReference type="SMART" id="SM01040">
    <property type="entry name" value="Bro-N"/>
    <property type="match status" value="2"/>
</dbReference>
<feature type="domain" description="Bro-N" evidence="2">
    <location>
        <begin position="149"/>
        <end position="252"/>
    </location>
</feature>
<feature type="domain" description="Bro-N" evidence="2">
    <location>
        <begin position="1"/>
        <end position="120"/>
    </location>
</feature>
<dbReference type="PANTHER" id="PTHR36180">
    <property type="entry name" value="DNA-BINDING PROTEIN-RELATED-RELATED"/>
    <property type="match status" value="1"/>
</dbReference>
<evidence type="ECO:0000256" key="1">
    <source>
        <dbReference type="SAM" id="Coils"/>
    </source>
</evidence>
<organism evidence="3">
    <name type="scientific">Lymantria dispar multicapsid nuclear polyhedrosis virus</name>
    <name type="common">LdMNPV</name>
    <dbReference type="NCBI Taxonomy" id="10449"/>
    <lineage>
        <taxon>Viruses</taxon>
        <taxon>Viruses incertae sedis</taxon>
        <taxon>Naldaviricetes</taxon>
        <taxon>Lefavirales</taxon>
        <taxon>Baculoviridae</taxon>
        <taxon>Alphabaculovirus</taxon>
        <taxon>Alphabaculovirus lydisparis</taxon>
    </lineage>
</organism>
<dbReference type="PANTHER" id="PTHR36180:SF2">
    <property type="entry name" value="BRO FAMILY PROTEIN"/>
    <property type="match status" value="1"/>
</dbReference>
<dbReference type="Pfam" id="PF02498">
    <property type="entry name" value="Bro-N"/>
    <property type="match status" value="2"/>
</dbReference>
<reference evidence="3" key="1">
    <citation type="journal article" date="2016" name="J. Invertebr. Pathol.">
        <title>An alphabaculovirus isolated from dead Lymantria dispar larvae shows high genetic similarity to baculovirus previously isolated from Lymantria monacha - An example of adaptation to a new host.</title>
        <authorList>
            <person name="Rabalski L."/>
            <person name="Krejmer-Rabalska M."/>
            <person name="Skrzecz I."/>
            <person name="Wasag B."/>
            <person name="Szewczyk B."/>
        </authorList>
    </citation>
    <scope>NUCLEOTIDE SEQUENCE</scope>
    <source>
        <strain evidence="3">BNP</strain>
    </source>
</reference>
<dbReference type="Pfam" id="PF12299">
    <property type="entry name" value="DUF3627"/>
    <property type="match status" value="1"/>
</dbReference>
<dbReference type="EMBL" id="KU377538">
    <property type="protein sequence ID" value="ANS71031.1"/>
    <property type="molecule type" value="Genomic_DNA"/>
</dbReference>
<proteinExistence type="predicted"/>
<dbReference type="InterPro" id="IPR022549">
    <property type="entry name" value="DUF3627"/>
</dbReference>